<keyword evidence="2" id="KW-1185">Reference proteome</keyword>
<reference evidence="2" key="1">
    <citation type="journal article" date="2019" name="Int. J. Syst. Evol. Microbiol.">
        <title>The Global Catalogue of Microorganisms (GCM) 10K type strain sequencing project: providing services to taxonomists for standard genome sequencing and annotation.</title>
        <authorList>
            <consortium name="The Broad Institute Genomics Platform"/>
            <consortium name="The Broad Institute Genome Sequencing Center for Infectious Disease"/>
            <person name="Wu L."/>
            <person name="Ma J."/>
        </authorList>
    </citation>
    <scope>NUCLEOTIDE SEQUENCE [LARGE SCALE GENOMIC DNA]</scope>
    <source>
        <strain evidence="2">JCM 17543</strain>
    </source>
</reference>
<dbReference type="RefSeq" id="WP_344698904.1">
    <property type="nucleotide sequence ID" value="NZ_BAABBM010000001.1"/>
</dbReference>
<comment type="caution">
    <text evidence="1">The sequence shown here is derived from an EMBL/GenBank/DDBJ whole genome shotgun (WGS) entry which is preliminary data.</text>
</comment>
<gene>
    <name evidence="1" type="ORF">GCM10022276_13460</name>
</gene>
<dbReference type="Proteomes" id="UP001500827">
    <property type="component" value="Unassembled WGS sequence"/>
</dbReference>
<dbReference type="InterPro" id="IPR021724">
    <property type="entry name" value="DUF3297"/>
</dbReference>
<dbReference type="Pfam" id="PF11730">
    <property type="entry name" value="DUF3297"/>
    <property type="match status" value="1"/>
</dbReference>
<evidence type="ECO:0000313" key="2">
    <source>
        <dbReference type="Proteomes" id="UP001500827"/>
    </source>
</evidence>
<name>A0ABP7L650_9SPHN</name>
<sequence>MAEKVSDTPPDRLSLDPRSEHFDESLLSRGVGIKFNGVEKTNVIEYSVSEGWIRVAAGRSRDRYGQPMTLKLNGKVEPYFEHPPEGQEAAASDE</sequence>
<organism evidence="1 2">
    <name type="scientific">Sphingomonas limnosediminicola</name>
    <dbReference type="NCBI Taxonomy" id="940133"/>
    <lineage>
        <taxon>Bacteria</taxon>
        <taxon>Pseudomonadati</taxon>
        <taxon>Pseudomonadota</taxon>
        <taxon>Alphaproteobacteria</taxon>
        <taxon>Sphingomonadales</taxon>
        <taxon>Sphingomonadaceae</taxon>
        <taxon>Sphingomonas</taxon>
    </lineage>
</organism>
<protein>
    <submittedName>
        <fullName evidence="1">DUF3297 family protein</fullName>
    </submittedName>
</protein>
<proteinExistence type="predicted"/>
<evidence type="ECO:0000313" key="1">
    <source>
        <dbReference type="EMBL" id="GAA3895709.1"/>
    </source>
</evidence>
<dbReference type="EMBL" id="BAABBM010000001">
    <property type="protein sequence ID" value="GAA3895709.1"/>
    <property type="molecule type" value="Genomic_DNA"/>
</dbReference>
<accession>A0ABP7L650</accession>